<evidence type="ECO:0000313" key="2">
    <source>
        <dbReference type="EMBL" id="MBR8644220.1"/>
    </source>
</evidence>
<keyword evidence="1" id="KW-1133">Transmembrane helix</keyword>
<sequence length="72" mass="7832">MERSKYTRLSFFCFALCIVSFLVILGIGIYVSATEPSSGYVNIGILGPLLAWVAMLSPIFGLILAFLGEKVI</sequence>
<name>A0A941J661_9BACI</name>
<keyword evidence="1" id="KW-0812">Transmembrane</keyword>
<organism evidence="2 3">
    <name type="scientific">Peribacillus frigoritolerans</name>
    <dbReference type="NCBI Taxonomy" id="450367"/>
    <lineage>
        <taxon>Bacteria</taxon>
        <taxon>Bacillati</taxon>
        <taxon>Bacillota</taxon>
        <taxon>Bacilli</taxon>
        <taxon>Bacillales</taxon>
        <taxon>Bacillaceae</taxon>
        <taxon>Peribacillus</taxon>
    </lineage>
</organism>
<feature type="transmembrane region" description="Helical" evidence="1">
    <location>
        <begin position="12"/>
        <end position="33"/>
    </location>
</feature>
<comment type="caution">
    <text evidence="2">The sequence shown here is derived from an EMBL/GenBank/DDBJ whole genome shotgun (WGS) entry which is preliminary data.</text>
</comment>
<proteinExistence type="predicted"/>
<gene>
    <name evidence="2" type="ORF">KEH51_05025</name>
</gene>
<evidence type="ECO:0000256" key="1">
    <source>
        <dbReference type="SAM" id="Phobius"/>
    </source>
</evidence>
<protein>
    <submittedName>
        <fullName evidence="2">Uncharacterized protein</fullName>
    </submittedName>
</protein>
<dbReference type="AlphaFoldDB" id="A0A941J661"/>
<dbReference type="Proteomes" id="UP000680045">
    <property type="component" value="Unassembled WGS sequence"/>
</dbReference>
<accession>A0A941J661</accession>
<feature type="transmembrane region" description="Helical" evidence="1">
    <location>
        <begin position="45"/>
        <end position="67"/>
    </location>
</feature>
<reference evidence="2" key="1">
    <citation type="submission" date="2021-04" db="EMBL/GenBank/DDBJ databases">
        <title>Whole genome sequencing of Enterococci isolates from hospitalized patients.</title>
        <authorList>
            <person name="Ogoti B.M."/>
            <person name="Onyambu F.G."/>
        </authorList>
    </citation>
    <scope>NUCLEOTIDE SEQUENCE</scope>
    <source>
        <strain evidence="2">242</strain>
    </source>
</reference>
<keyword evidence="1" id="KW-0472">Membrane</keyword>
<evidence type="ECO:0000313" key="3">
    <source>
        <dbReference type="Proteomes" id="UP000680045"/>
    </source>
</evidence>
<dbReference type="EMBL" id="JAGTPW010000006">
    <property type="protein sequence ID" value="MBR8644220.1"/>
    <property type="molecule type" value="Genomic_DNA"/>
</dbReference>